<proteinExistence type="predicted"/>
<dbReference type="PANTHER" id="PTHR33022">
    <property type="entry name" value="DUF1985 DOMAIN-CONTAINING PROTEIN"/>
    <property type="match status" value="1"/>
</dbReference>
<keyword evidence="2" id="KW-1185">Reference proteome</keyword>
<organism evidence="1 2">
    <name type="scientific">Solanum commersonii</name>
    <name type="common">Commerson's wild potato</name>
    <name type="synonym">Commerson's nightshade</name>
    <dbReference type="NCBI Taxonomy" id="4109"/>
    <lineage>
        <taxon>Eukaryota</taxon>
        <taxon>Viridiplantae</taxon>
        <taxon>Streptophyta</taxon>
        <taxon>Embryophyta</taxon>
        <taxon>Tracheophyta</taxon>
        <taxon>Spermatophyta</taxon>
        <taxon>Magnoliopsida</taxon>
        <taxon>eudicotyledons</taxon>
        <taxon>Gunneridae</taxon>
        <taxon>Pentapetalae</taxon>
        <taxon>asterids</taxon>
        <taxon>lamiids</taxon>
        <taxon>Solanales</taxon>
        <taxon>Solanaceae</taxon>
        <taxon>Solanoideae</taxon>
        <taxon>Solaneae</taxon>
        <taxon>Solanum</taxon>
    </lineage>
</organism>
<evidence type="ECO:0008006" key="3">
    <source>
        <dbReference type="Google" id="ProtNLM"/>
    </source>
</evidence>
<dbReference type="Proteomes" id="UP000824120">
    <property type="component" value="Chromosome 9"/>
</dbReference>
<reference evidence="1 2" key="1">
    <citation type="submission" date="2020-09" db="EMBL/GenBank/DDBJ databases">
        <title>De no assembly of potato wild relative species, Solanum commersonii.</title>
        <authorList>
            <person name="Cho K."/>
        </authorList>
    </citation>
    <scope>NUCLEOTIDE SEQUENCE [LARGE SCALE GENOMIC DNA]</scope>
    <source>
        <strain evidence="1">LZ3.2</strain>
        <tissue evidence="1">Leaf</tissue>
    </source>
</reference>
<comment type="caution">
    <text evidence="1">The sequence shown here is derived from an EMBL/GenBank/DDBJ whole genome shotgun (WGS) entry which is preliminary data.</text>
</comment>
<evidence type="ECO:0000313" key="2">
    <source>
        <dbReference type="Proteomes" id="UP000824120"/>
    </source>
</evidence>
<evidence type="ECO:0000313" key="1">
    <source>
        <dbReference type="EMBL" id="KAG5585101.1"/>
    </source>
</evidence>
<dbReference type="AlphaFoldDB" id="A0A9J5XBW8"/>
<dbReference type="OrthoDB" id="1300832at2759"/>
<accession>A0A9J5XBW8</accession>
<gene>
    <name evidence="1" type="ORF">H5410_045535</name>
</gene>
<sequence>MTTAPISSSTAKGKEKVVSCDVKKQYQFEGFNISGEGPTRSKRVIQNIDLPLQNIFFKTYIDNINVVPDYENKVVNIIKGDCGLFVAVYAEFLSDGLQVPPCGIIFQSLRMRYASLLWNYVTLKAHSDYFSINEDIERPRPEKTKSISLDENLMVTTID</sequence>
<protein>
    <recommendedName>
        <fullName evidence="3">Ulp1 protease family, C-terminal catalytic domain containing protein</fullName>
    </recommendedName>
</protein>
<name>A0A9J5XBW8_SOLCO</name>
<dbReference type="PANTHER" id="PTHR33022:SF13">
    <property type="entry name" value="UBIQUITIN-LIKE PROTEASE FAMILY PROFILE DOMAIN-CONTAINING PROTEIN"/>
    <property type="match status" value="1"/>
</dbReference>
<dbReference type="EMBL" id="JACXVP010000009">
    <property type="protein sequence ID" value="KAG5585101.1"/>
    <property type="molecule type" value="Genomic_DNA"/>
</dbReference>